<dbReference type="PANTHER" id="PTHR23517">
    <property type="entry name" value="RESISTANCE PROTEIN MDTM, PUTATIVE-RELATED-RELATED"/>
    <property type="match status" value="1"/>
</dbReference>
<evidence type="ECO:0000256" key="3">
    <source>
        <dbReference type="ARBA" id="ARBA00022475"/>
    </source>
</evidence>
<evidence type="ECO:0000313" key="10">
    <source>
        <dbReference type="Proteomes" id="UP001164909"/>
    </source>
</evidence>
<evidence type="ECO:0000256" key="4">
    <source>
        <dbReference type="ARBA" id="ARBA00022692"/>
    </source>
</evidence>
<dbReference type="Proteomes" id="UP001164909">
    <property type="component" value="Chromosome"/>
</dbReference>
<dbReference type="InterPro" id="IPR050171">
    <property type="entry name" value="MFS_Transporters"/>
</dbReference>
<dbReference type="SUPFAM" id="SSF103473">
    <property type="entry name" value="MFS general substrate transporter"/>
    <property type="match status" value="1"/>
</dbReference>
<reference evidence="9" key="1">
    <citation type="submission" date="2022-12" db="EMBL/GenBank/DDBJ databases">
        <authorList>
            <person name="Bing R.G."/>
            <person name="Willard D.J."/>
            <person name="Manesh M.J.H."/>
            <person name="Laemthong T."/>
            <person name="Crosby J.R."/>
            <person name="Kelly R.M."/>
        </authorList>
    </citation>
    <scope>NUCLEOTIDE SEQUENCE</scope>
    <source>
        <strain evidence="9">DSM 8990</strain>
    </source>
</reference>
<feature type="transmembrane region" description="Helical" evidence="7">
    <location>
        <begin position="57"/>
        <end position="80"/>
    </location>
</feature>
<dbReference type="Pfam" id="PF07690">
    <property type="entry name" value="MFS_1"/>
    <property type="match status" value="1"/>
</dbReference>
<dbReference type="InterPro" id="IPR020846">
    <property type="entry name" value="MFS_dom"/>
</dbReference>
<feature type="transmembrane region" description="Helical" evidence="7">
    <location>
        <begin position="301"/>
        <end position="319"/>
    </location>
</feature>
<feature type="transmembrane region" description="Helical" evidence="7">
    <location>
        <begin position="394"/>
        <end position="412"/>
    </location>
</feature>
<keyword evidence="5 7" id="KW-1133">Transmembrane helix</keyword>
<evidence type="ECO:0000256" key="7">
    <source>
        <dbReference type="SAM" id="Phobius"/>
    </source>
</evidence>
<gene>
    <name evidence="9" type="ORF">OTK00_002056</name>
</gene>
<evidence type="ECO:0000256" key="6">
    <source>
        <dbReference type="ARBA" id="ARBA00023136"/>
    </source>
</evidence>
<evidence type="ECO:0000256" key="5">
    <source>
        <dbReference type="ARBA" id="ARBA00022989"/>
    </source>
</evidence>
<dbReference type="RefSeq" id="WP_045168907.1">
    <property type="nucleotide sequence ID" value="NZ_CP113865.1"/>
</dbReference>
<feature type="transmembrane region" description="Helical" evidence="7">
    <location>
        <begin position="271"/>
        <end position="289"/>
    </location>
</feature>
<keyword evidence="6 7" id="KW-0472">Membrane</keyword>
<dbReference type="PROSITE" id="PS50850">
    <property type="entry name" value="MFS"/>
    <property type="match status" value="1"/>
</dbReference>
<feature type="transmembrane region" description="Helical" evidence="7">
    <location>
        <begin position="87"/>
        <end position="105"/>
    </location>
</feature>
<feature type="transmembrane region" description="Helical" evidence="7">
    <location>
        <begin position="325"/>
        <end position="351"/>
    </location>
</feature>
<feature type="transmembrane region" description="Helical" evidence="7">
    <location>
        <begin position="111"/>
        <end position="132"/>
    </location>
</feature>
<proteinExistence type="predicted"/>
<dbReference type="InterPro" id="IPR011701">
    <property type="entry name" value="MFS"/>
</dbReference>
<comment type="subcellular location">
    <subcellularLocation>
        <location evidence="1">Cell membrane</location>
        <topology evidence="1">Multi-pass membrane protein</topology>
    </subcellularLocation>
</comment>
<feature type="transmembrane region" description="Helical" evidence="7">
    <location>
        <begin position="174"/>
        <end position="197"/>
    </location>
</feature>
<evidence type="ECO:0000256" key="2">
    <source>
        <dbReference type="ARBA" id="ARBA00022448"/>
    </source>
</evidence>
<keyword evidence="3" id="KW-1003">Cell membrane</keyword>
<protein>
    <submittedName>
        <fullName evidence="9">MFS transporter</fullName>
    </submittedName>
</protein>
<name>A0ABY7BML5_9FIRM</name>
<dbReference type="Gene3D" id="1.20.1250.20">
    <property type="entry name" value="MFS general substrate transporter like domains"/>
    <property type="match status" value="1"/>
</dbReference>
<accession>A0ABY7BML5</accession>
<feature type="domain" description="Major facilitator superfamily (MFS) profile" evidence="8">
    <location>
        <begin position="1"/>
        <end position="413"/>
    </location>
</feature>
<evidence type="ECO:0000259" key="8">
    <source>
        <dbReference type="PROSITE" id="PS50850"/>
    </source>
</evidence>
<feature type="transmembrane region" description="Helical" evidence="7">
    <location>
        <begin position="25"/>
        <end position="45"/>
    </location>
</feature>
<dbReference type="InterPro" id="IPR036259">
    <property type="entry name" value="MFS_trans_sf"/>
</dbReference>
<evidence type="ECO:0000313" key="9">
    <source>
        <dbReference type="EMBL" id="WAM33547.1"/>
    </source>
</evidence>
<feature type="transmembrane region" description="Helical" evidence="7">
    <location>
        <begin position="363"/>
        <end position="382"/>
    </location>
</feature>
<feature type="transmembrane region" description="Helical" evidence="7">
    <location>
        <begin position="144"/>
        <end position="168"/>
    </location>
</feature>
<keyword evidence="2" id="KW-0813">Transport</keyword>
<keyword evidence="10" id="KW-1185">Reference proteome</keyword>
<dbReference type="EMBL" id="CP113865">
    <property type="protein sequence ID" value="WAM33547.1"/>
    <property type="molecule type" value="Genomic_DNA"/>
</dbReference>
<feature type="transmembrane region" description="Helical" evidence="7">
    <location>
        <begin position="235"/>
        <end position="251"/>
    </location>
</feature>
<sequence>MTKIKAQIEKVFAAFREINPNARKILLFEPLFAIPYSMFIIYSSIYMTRMGVKDYQIGLLSTILNLVMLITSPFAGLLVNRFGRKRVLLIGDFISWCLYAYIFFVAKSFEWFLIATLFNGLMRIPELAWRLLLMEDATENERVAIYSVTVFVWNIGSLFAPLMGLLVAKFGLVVATKAVVLVFGILVNVLIVARHLVTEESSVGQRLVKENSNGDNHRFSEWLDSAKYILKNRNLFLIVLVVIFGNVALIFRDTYKNIYLSEGLKYPDDIISVFPTLWSIVTLIFIIFFMPKLKDKNHDRMLFIGMLLVTLSNTLILIARPGIIGFLLMLISTVLASIGVTIHYSFADAILANSVDDQKRAHVFSISMFLMSLFSMPIGAIAGQCYTFSKLLPFGLATFFTMVCTILMYLKVKIRQEK</sequence>
<keyword evidence="4 7" id="KW-0812">Transmembrane</keyword>
<organism evidence="9 10">
    <name type="scientific">Caldicellulosiruptor morganii</name>
    <dbReference type="NCBI Taxonomy" id="1387555"/>
    <lineage>
        <taxon>Bacteria</taxon>
        <taxon>Bacillati</taxon>
        <taxon>Bacillota</taxon>
        <taxon>Bacillota incertae sedis</taxon>
        <taxon>Caldicellulosiruptorales</taxon>
        <taxon>Caldicellulosiruptoraceae</taxon>
        <taxon>Caldicellulosiruptor</taxon>
    </lineage>
</organism>
<evidence type="ECO:0000256" key="1">
    <source>
        <dbReference type="ARBA" id="ARBA00004651"/>
    </source>
</evidence>